<dbReference type="InterPro" id="IPR011711">
    <property type="entry name" value="GntR_C"/>
</dbReference>
<keyword evidence="3" id="KW-0804">Transcription</keyword>
<dbReference type="PANTHER" id="PTHR43537:SF5">
    <property type="entry name" value="UXU OPERON TRANSCRIPTIONAL REGULATOR"/>
    <property type="match status" value="1"/>
</dbReference>
<dbReference type="PANTHER" id="PTHR43537">
    <property type="entry name" value="TRANSCRIPTIONAL REGULATOR, GNTR FAMILY"/>
    <property type="match status" value="1"/>
</dbReference>
<dbReference type="InterPro" id="IPR036388">
    <property type="entry name" value="WH-like_DNA-bd_sf"/>
</dbReference>
<dbReference type="CDD" id="cd07377">
    <property type="entry name" value="WHTH_GntR"/>
    <property type="match status" value="1"/>
</dbReference>
<sequence>MKKTTLEQTAYTSIREKIISGHYMPQTILSETEIANELNMSRTPIRSALSRLESEGYTVTYNGRGILVKDITHKEHIDTLEVIYAFQSTILHTASDRGISFDLIALEELLNLQITASTANDYRSYIEHNLLFIQTFIAVANNEVMNTIVSNLKDRIITKSVTTWKVNPSLTNYRANKINTLLLEALKAQEYKKAAAILEEASAFVKEQLINNILF</sequence>
<evidence type="ECO:0000313" key="6">
    <source>
        <dbReference type="Proteomes" id="UP001065593"/>
    </source>
</evidence>
<keyword evidence="2" id="KW-0238">DNA-binding</keyword>
<protein>
    <submittedName>
        <fullName evidence="5">GntR family transcriptional regulator</fullName>
    </submittedName>
</protein>
<dbReference type="Pfam" id="PF07729">
    <property type="entry name" value="FCD"/>
    <property type="match status" value="1"/>
</dbReference>
<name>A0ABQ5NHS7_9BACI</name>
<dbReference type="Proteomes" id="UP001065593">
    <property type="component" value="Unassembled WGS sequence"/>
</dbReference>
<dbReference type="InterPro" id="IPR036390">
    <property type="entry name" value="WH_DNA-bd_sf"/>
</dbReference>
<organism evidence="5 6">
    <name type="scientific">Lysinibacillus piscis</name>
    <dbReference type="NCBI Taxonomy" id="2518931"/>
    <lineage>
        <taxon>Bacteria</taxon>
        <taxon>Bacillati</taxon>
        <taxon>Bacillota</taxon>
        <taxon>Bacilli</taxon>
        <taxon>Bacillales</taxon>
        <taxon>Bacillaceae</taxon>
        <taxon>Lysinibacillus</taxon>
    </lineage>
</organism>
<evidence type="ECO:0000259" key="4">
    <source>
        <dbReference type="PROSITE" id="PS50949"/>
    </source>
</evidence>
<dbReference type="RefSeq" id="WP_264987367.1">
    <property type="nucleotide sequence ID" value="NZ_BRZA01000001.1"/>
</dbReference>
<dbReference type="PROSITE" id="PS50949">
    <property type="entry name" value="HTH_GNTR"/>
    <property type="match status" value="1"/>
</dbReference>
<dbReference type="InterPro" id="IPR000524">
    <property type="entry name" value="Tscrpt_reg_HTH_GntR"/>
</dbReference>
<dbReference type="Gene3D" id="1.10.10.10">
    <property type="entry name" value="Winged helix-like DNA-binding domain superfamily/Winged helix DNA-binding domain"/>
    <property type="match status" value="1"/>
</dbReference>
<keyword evidence="6" id="KW-1185">Reference proteome</keyword>
<dbReference type="InterPro" id="IPR008920">
    <property type="entry name" value="TF_FadR/GntR_C"/>
</dbReference>
<reference evidence="5" key="1">
    <citation type="submission" date="2022-08" db="EMBL/GenBank/DDBJ databases">
        <title>Draft genome sequence of Lysinibacillus sp. strain KH24.</title>
        <authorList>
            <person name="Kanbe H."/>
            <person name="Itoh H."/>
        </authorList>
    </citation>
    <scope>NUCLEOTIDE SEQUENCE</scope>
    <source>
        <strain evidence="5">KH24</strain>
    </source>
</reference>
<accession>A0ABQ5NHS7</accession>
<dbReference type="SMART" id="SM00345">
    <property type="entry name" value="HTH_GNTR"/>
    <property type="match status" value="1"/>
</dbReference>
<comment type="caution">
    <text evidence="5">The sequence shown here is derived from an EMBL/GenBank/DDBJ whole genome shotgun (WGS) entry which is preliminary data.</text>
</comment>
<evidence type="ECO:0000313" key="5">
    <source>
        <dbReference type="EMBL" id="GLC87648.1"/>
    </source>
</evidence>
<dbReference type="SUPFAM" id="SSF46785">
    <property type="entry name" value="Winged helix' DNA-binding domain"/>
    <property type="match status" value="1"/>
</dbReference>
<evidence type="ECO:0000256" key="3">
    <source>
        <dbReference type="ARBA" id="ARBA00023163"/>
    </source>
</evidence>
<evidence type="ECO:0000256" key="1">
    <source>
        <dbReference type="ARBA" id="ARBA00023015"/>
    </source>
</evidence>
<proteinExistence type="predicted"/>
<keyword evidence="1" id="KW-0805">Transcription regulation</keyword>
<feature type="domain" description="HTH gntR-type" evidence="4">
    <location>
        <begin position="4"/>
        <end position="71"/>
    </location>
</feature>
<evidence type="ECO:0000256" key="2">
    <source>
        <dbReference type="ARBA" id="ARBA00023125"/>
    </source>
</evidence>
<dbReference type="EMBL" id="BRZA01000001">
    <property type="protein sequence ID" value="GLC87648.1"/>
    <property type="molecule type" value="Genomic_DNA"/>
</dbReference>
<gene>
    <name evidence="5" type="ORF">LYSBPC_07750</name>
</gene>
<dbReference type="Pfam" id="PF00392">
    <property type="entry name" value="GntR"/>
    <property type="match status" value="1"/>
</dbReference>
<dbReference type="SUPFAM" id="SSF48008">
    <property type="entry name" value="GntR ligand-binding domain-like"/>
    <property type="match status" value="1"/>
</dbReference>
<dbReference type="Gene3D" id="1.20.120.530">
    <property type="entry name" value="GntR ligand-binding domain-like"/>
    <property type="match status" value="1"/>
</dbReference>
<dbReference type="PRINTS" id="PR00035">
    <property type="entry name" value="HTHGNTR"/>
</dbReference>